<dbReference type="EMBL" id="JAABNR010000019">
    <property type="protein sequence ID" value="NBZ89199.1"/>
    <property type="molecule type" value="Genomic_DNA"/>
</dbReference>
<dbReference type="InterPro" id="IPR011978">
    <property type="entry name" value="YgfB-like"/>
</dbReference>
<dbReference type="RefSeq" id="WP_168776002.1">
    <property type="nucleotide sequence ID" value="NZ_JAABNR010000019.1"/>
</dbReference>
<comment type="caution">
    <text evidence="1">The sequence shown here is derived from an EMBL/GenBank/DDBJ whole genome shotgun (WGS) entry which is preliminary data.</text>
</comment>
<evidence type="ECO:0000313" key="2">
    <source>
        <dbReference type="Proteomes" id="UP001193501"/>
    </source>
</evidence>
<keyword evidence="2" id="KW-1185">Reference proteome</keyword>
<name>A0AAE4YC09_9RHOB</name>
<proteinExistence type="predicted"/>
<dbReference type="Proteomes" id="UP001193501">
    <property type="component" value="Unassembled WGS sequence"/>
</dbReference>
<protein>
    <submittedName>
        <fullName evidence="1">UPF0149 family protein</fullName>
    </submittedName>
</protein>
<gene>
    <name evidence="1" type="ORF">GV832_16540</name>
</gene>
<reference evidence="1" key="1">
    <citation type="submission" date="2020-01" db="EMBL/GenBank/DDBJ databases">
        <authorList>
            <person name="Chen W.-M."/>
        </authorList>
    </citation>
    <scope>NUCLEOTIDE SEQUENCE</scope>
    <source>
        <strain evidence="1">CYK-10</strain>
    </source>
</reference>
<sequence length="689" mass="74419">MAALERATDGNMEHRRWARERFSADLLDQPVLGAQVVAQICASAEPGPRAEHLADLLDAGLDAARIAQENGKASGARLIQAMEEALVLARQQGRLTPVHSLLFARLWSQNGLTAPTALVLNSDDVLQSDRSPKGTSSEGEAILTDLFAELTEQAGGDPLTLHTALTECFPSMPPELRAQVVAYSVGRSDPLHADLACFWLLNPSPELRLAAAQGLGARLAKGALGGRIHSKLVFLRSWMPADAARQVIDALLKDALRRGVQTDADKSPWKITEARASLPDGSGAQSIAVALQHGSNRKLAMLLLKQGHGVKDAYAISCRTAANLKSLLTRMTKEVGALKVTSGYVQSAVAAALADGLAQDQPPVPGLIDLVQLCGFDALRPETSSTADLLGRLSGAVQIATMTPKARGDLVAKSDELWERLDFLDSWFEDSDAVQDLLNAARSTKAAEAALWKWLETRRDWWARIFARTAEVLAAAGDKDAAAFAVSSMALLDGANLKKVPLVGDVHTQTMQAWEERSGDNDAKMSFEEVPMESPPAEKKGEFNSYLKGSGISLDWVEGYLTFIVITPKMLQPNLWLPQVLAATSAPLTQTEFLRFIELVMMRAQAISDMASSAQDFAAALAARSTKKKQDWLAGLATAASEFKSAWPKKGMKPEDIRLLTLAGREALTPDEWAELAPLIAFRQSRNRD</sequence>
<organism evidence="1 2">
    <name type="scientific">Stagnihabitans tardus</name>
    <dbReference type="NCBI Taxonomy" id="2699202"/>
    <lineage>
        <taxon>Bacteria</taxon>
        <taxon>Pseudomonadati</taxon>
        <taxon>Pseudomonadota</taxon>
        <taxon>Alphaproteobacteria</taxon>
        <taxon>Rhodobacterales</taxon>
        <taxon>Paracoccaceae</taxon>
        <taxon>Stagnihabitans</taxon>
    </lineage>
</organism>
<dbReference type="Pfam" id="PF03695">
    <property type="entry name" value="UPF0149"/>
    <property type="match status" value="1"/>
</dbReference>
<dbReference type="AlphaFoldDB" id="A0AAE4YC09"/>
<accession>A0AAE4YC09</accession>
<evidence type="ECO:0000313" key="1">
    <source>
        <dbReference type="EMBL" id="NBZ89199.1"/>
    </source>
</evidence>